<dbReference type="OrthoDB" id="16747at2759"/>
<organism evidence="3 4">
    <name type="scientific">Glarea lozoyensis (strain ATCC 20868 / MF5171)</name>
    <dbReference type="NCBI Taxonomy" id="1116229"/>
    <lineage>
        <taxon>Eukaryota</taxon>
        <taxon>Fungi</taxon>
        <taxon>Dikarya</taxon>
        <taxon>Ascomycota</taxon>
        <taxon>Pezizomycotina</taxon>
        <taxon>Leotiomycetes</taxon>
        <taxon>Helotiales</taxon>
        <taxon>Helotiaceae</taxon>
        <taxon>Glarea</taxon>
    </lineage>
</organism>
<dbReference type="InterPro" id="IPR050509">
    <property type="entry name" value="CoA-transferase_III"/>
</dbReference>
<dbReference type="STRING" id="1116229.S3DP39"/>
<dbReference type="AlphaFoldDB" id="S3DP39"/>
<dbReference type="InterPro" id="IPR044855">
    <property type="entry name" value="CoA-Trfase_III_dom3_sf"/>
</dbReference>
<dbReference type="EMBL" id="KE145357">
    <property type="protein sequence ID" value="EPE33846.1"/>
    <property type="molecule type" value="Genomic_DNA"/>
</dbReference>
<name>S3DP39_GLAL2</name>
<accession>S3DP39</accession>
<evidence type="ECO:0000313" key="3">
    <source>
        <dbReference type="EMBL" id="EPE33846.1"/>
    </source>
</evidence>
<dbReference type="GO" id="GO:0016740">
    <property type="term" value="F:transferase activity"/>
    <property type="evidence" value="ECO:0007669"/>
    <property type="project" value="UniProtKB-KW"/>
</dbReference>
<dbReference type="SUPFAM" id="SSF89796">
    <property type="entry name" value="CoA-transferase family III (CaiB/BaiF)"/>
    <property type="match status" value="1"/>
</dbReference>
<dbReference type="Gene3D" id="3.40.50.10540">
    <property type="entry name" value="Crotonobetainyl-coa:carnitine coa-transferase, domain 1"/>
    <property type="match status" value="1"/>
</dbReference>
<evidence type="ECO:0000256" key="2">
    <source>
        <dbReference type="SAM" id="MobiDB-lite"/>
    </source>
</evidence>
<feature type="compositionally biased region" description="Polar residues" evidence="2">
    <location>
        <begin position="341"/>
        <end position="355"/>
    </location>
</feature>
<dbReference type="PANTHER" id="PTHR48228">
    <property type="entry name" value="SUCCINYL-COA--D-CITRAMALATE COA-TRANSFERASE"/>
    <property type="match status" value="1"/>
</dbReference>
<reference evidence="3 4" key="1">
    <citation type="journal article" date="2013" name="BMC Genomics">
        <title>Genomics-driven discovery of the pneumocandin biosynthetic gene cluster in the fungus Glarea lozoyensis.</title>
        <authorList>
            <person name="Chen L."/>
            <person name="Yue Q."/>
            <person name="Zhang X."/>
            <person name="Xiang M."/>
            <person name="Wang C."/>
            <person name="Li S."/>
            <person name="Che Y."/>
            <person name="Ortiz-Lopez F.J."/>
            <person name="Bills G.F."/>
            <person name="Liu X."/>
            <person name="An Z."/>
        </authorList>
    </citation>
    <scope>NUCLEOTIDE SEQUENCE [LARGE SCALE GENOMIC DNA]</scope>
    <source>
        <strain evidence="4">ATCC 20868 / MF5171</strain>
    </source>
</reference>
<feature type="compositionally biased region" description="Basic and acidic residues" evidence="2">
    <location>
        <begin position="320"/>
        <end position="329"/>
    </location>
</feature>
<dbReference type="Gene3D" id="3.30.1540.10">
    <property type="entry name" value="formyl-coa transferase, domain 3"/>
    <property type="match status" value="1"/>
</dbReference>
<feature type="compositionally biased region" description="Gly residues" evidence="2">
    <location>
        <begin position="356"/>
        <end position="365"/>
    </location>
</feature>
<dbReference type="HOGENOM" id="CLU_033975_5_0_1"/>
<dbReference type="InterPro" id="IPR003673">
    <property type="entry name" value="CoA-Trfase_fam_III"/>
</dbReference>
<dbReference type="GeneID" id="19465912"/>
<dbReference type="KEGG" id="glz:GLAREA_06859"/>
<dbReference type="InterPro" id="IPR023606">
    <property type="entry name" value="CoA-Trfase_III_dom_1_sf"/>
</dbReference>
<dbReference type="eggNOG" id="KOG3957">
    <property type="taxonomic scope" value="Eukaryota"/>
</dbReference>
<evidence type="ECO:0000256" key="1">
    <source>
        <dbReference type="ARBA" id="ARBA00008383"/>
    </source>
</evidence>
<dbReference type="Proteomes" id="UP000016922">
    <property type="component" value="Unassembled WGS sequence"/>
</dbReference>
<sequence length="407" mass="44084">MSAPPLTGLRVLEFAGLAPGPFAGLLLADNGASVLRIDRSVPNLTHSGHPDRRPPPTADLLTRHKASIAVDLKSPLGVDFIKSLVQYSDIIIDPFRPGVLEKLGLGPDVLLNLNPRVIVGRMTGFRRDGKYKDMAGHDINYIAVSGALAMLGRKGEKPLPPANILGDFAGGGATLFQGILLALLARNTSGKGQVVEANMVDGSAYLATFPRMLTKTPMWSRPRGENTLDSGCPYYDAYETKDGKYMAVGALEPQFFALLLKGLGLSGKGIEKTREDRNTWPELRESFTAIFLRKTRSDWEKVFDRTDACCTPVLDYKELESDTSREGDQRPAVTLRETPSFALSPSSSPRDPSTGQGNGVEGGSYTGAVLYPGEGGEKLLSQWLGWKRGKDFDVKDGGMVRKDTSKL</sequence>
<feature type="region of interest" description="Disordered" evidence="2">
    <location>
        <begin position="320"/>
        <end position="368"/>
    </location>
</feature>
<dbReference type="PANTHER" id="PTHR48228:SF5">
    <property type="entry name" value="ALPHA-METHYLACYL-COA RACEMASE"/>
    <property type="match status" value="1"/>
</dbReference>
<dbReference type="Pfam" id="PF02515">
    <property type="entry name" value="CoA_transf_3"/>
    <property type="match status" value="1"/>
</dbReference>
<gene>
    <name evidence="3" type="ORF">GLAREA_06859</name>
</gene>
<protein>
    <submittedName>
        <fullName evidence="3">CoA-transferase family III (CaiB/BaiF)</fullName>
    </submittedName>
</protein>
<dbReference type="RefSeq" id="XP_008078998.1">
    <property type="nucleotide sequence ID" value="XM_008080807.1"/>
</dbReference>
<keyword evidence="4" id="KW-1185">Reference proteome</keyword>
<proteinExistence type="inferred from homology"/>
<keyword evidence="3" id="KW-0808">Transferase</keyword>
<evidence type="ECO:0000313" key="4">
    <source>
        <dbReference type="Proteomes" id="UP000016922"/>
    </source>
</evidence>
<comment type="similarity">
    <text evidence="1">Belongs to the CoA-transferase III family.</text>
</comment>
<dbReference type="OMA" id="VVIDPFR"/>